<dbReference type="InterPro" id="IPR052709">
    <property type="entry name" value="Transposase-MT_Hybrid"/>
</dbReference>
<dbReference type="InterPro" id="IPR036397">
    <property type="entry name" value="RNaseH_sf"/>
</dbReference>
<dbReference type="Gene3D" id="3.30.420.10">
    <property type="entry name" value="Ribonuclease H-like superfamily/Ribonuclease H"/>
    <property type="match status" value="1"/>
</dbReference>
<protein>
    <recommendedName>
        <fullName evidence="3">Mariner Mos1 transposase</fullName>
    </recommendedName>
</protein>
<dbReference type="PANTHER" id="PTHR46060">
    <property type="entry name" value="MARINER MOS1 TRANSPOSASE-LIKE PROTEIN"/>
    <property type="match status" value="1"/>
</dbReference>
<dbReference type="EMBL" id="BGPR01001411">
    <property type="protein sequence ID" value="GBM53270.1"/>
    <property type="molecule type" value="Genomic_DNA"/>
</dbReference>
<evidence type="ECO:0000313" key="2">
    <source>
        <dbReference type="Proteomes" id="UP000499080"/>
    </source>
</evidence>
<keyword evidence="2" id="KW-1185">Reference proteome</keyword>
<dbReference type="InterPro" id="IPR001888">
    <property type="entry name" value="Transposase_1"/>
</dbReference>
<sequence>MVFIVVPPPPKNCCLTKSKIETLLIVFFDSKGLIHREFVFVGTTVNAESYQEVLKWLLQRIRQVWPRLYQSRQWKLLHGNARLHTAIRVRHFLTTHKVTVLEHPPYSPDLAPADFLVFPRLKGVLKGLRFFDITQFQQRCFERYQKKCLLTVSINCTTDSKVYCS</sequence>
<evidence type="ECO:0000313" key="1">
    <source>
        <dbReference type="EMBL" id="GBM53270.1"/>
    </source>
</evidence>
<accession>A0A4Y2GI30</accession>
<reference evidence="1 2" key="1">
    <citation type="journal article" date="2019" name="Sci. Rep.">
        <title>Orb-weaving spider Araneus ventricosus genome elucidates the spidroin gene catalogue.</title>
        <authorList>
            <person name="Kono N."/>
            <person name="Nakamura H."/>
            <person name="Ohtoshi R."/>
            <person name="Moran D.A.P."/>
            <person name="Shinohara A."/>
            <person name="Yoshida Y."/>
            <person name="Fujiwara M."/>
            <person name="Mori M."/>
            <person name="Tomita M."/>
            <person name="Arakawa K."/>
        </authorList>
    </citation>
    <scope>NUCLEOTIDE SEQUENCE [LARGE SCALE GENOMIC DNA]</scope>
</reference>
<name>A0A4Y2GI30_ARAVE</name>
<dbReference type="Pfam" id="PF01359">
    <property type="entry name" value="Transposase_1"/>
    <property type="match status" value="1"/>
</dbReference>
<gene>
    <name evidence="1" type="ORF">AVEN_128435_1</name>
</gene>
<dbReference type="PANTHER" id="PTHR46060:SF1">
    <property type="entry name" value="MARINER MOS1 TRANSPOSASE-LIKE PROTEIN"/>
    <property type="match status" value="1"/>
</dbReference>
<dbReference type="OrthoDB" id="6434393at2759"/>
<dbReference type="GO" id="GO:0003676">
    <property type="term" value="F:nucleic acid binding"/>
    <property type="evidence" value="ECO:0007669"/>
    <property type="project" value="InterPro"/>
</dbReference>
<dbReference type="Proteomes" id="UP000499080">
    <property type="component" value="Unassembled WGS sequence"/>
</dbReference>
<dbReference type="AlphaFoldDB" id="A0A4Y2GI30"/>
<comment type="caution">
    <text evidence="1">The sequence shown here is derived from an EMBL/GenBank/DDBJ whole genome shotgun (WGS) entry which is preliminary data.</text>
</comment>
<proteinExistence type="predicted"/>
<organism evidence="1 2">
    <name type="scientific">Araneus ventricosus</name>
    <name type="common">Orbweaver spider</name>
    <name type="synonym">Epeira ventricosa</name>
    <dbReference type="NCBI Taxonomy" id="182803"/>
    <lineage>
        <taxon>Eukaryota</taxon>
        <taxon>Metazoa</taxon>
        <taxon>Ecdysozoa</taxon>
        <taxon>Arthropoda</taxon>
        <taxon>Chelicerata</taxon>
        <taxon>Arachnida</taxon>
        <taxon>Araneae</taxon>
        <taxon>Araneomorphae</taxon>
        <taxon>Entelegynae</taxon>
        <taxon>Araneoidea</taxon>
        <taxon>Araneidae</taxon>
        <taxon>Araneus</taxon>
    </lineage>
</organism>
<evidence type="ECO:0008006" key="3">
    <source>
        <dbReference type="Google" id="ProtNLM"/>
    </source>
</evidence>